<dbReference type="PANTHER" id="PTHR46518">
    <property type="entry name" value="COILED-COIL DOMAIN-CONTAINING PROTEIN 151"/>
    <property type="match status" value="1"/>
</dbReference>
<dbReference type="EMBL" id="OV725081">
    <property type="protein sequence ID" value="CAH1401176.1"/>
    <property type="molecule type" value="Genomic_DNA"/>
</dbReference>
<evidence type="ECO:0000256" key="1">
    <source>
        <dbReference type="SAM" id="Coils"/>
    </source>
</evidence>
<dbReference type="InterPro" id="IPR033192">
    <property type="entry name" value="ODAD3"/>
</dbReference>
<evidence type="ECO:0000256" key="2">
    <source>
        <dbReference type="SAM" id="MobiDB-lite"/>
    </source>
</evidence>
<dbReference type="Proteomes" id="UP001152798">
    <property type="component" value="Chromosome 5"/>
</dbReference>
<protein>
    <submittedName>
        <fullName evidence="3">Uncharacterized protein</fullName>
    </submittedName>
</protein>
<keyword evidence="1" id="KW-0175">Coiled coil</keyword>
<dbReference type="GO" id="GO:0036158">
    <property type="term" value="P:outer dynein arm assembly"/>
    <property type="evidence" value="ECO:0007669"/>
    <property type="project" value="InterPro"/>
</dbReference>
<accession>A0A9P0HFP5</accession>
<feature type="region of interest" description="Disordered" evidence="2">
    <location>
        <begin position="18"/>
        <end position="41"/>
    </location>
</feature>
<evidence type="ECO:0000313" key="4">
    <source>
        <dbReference type="Proteomes" id="UP001152798"/>
    </source>
</evidence>
<dbReference type="AlphaFoldDB" id="A0A9P0HFP5"/>
<reference evidence="3" key="1">
    <citation type="submission" date="2022-01" db="EMBL/GenBank/DDBJ databases">
        <authorList>
            <person name="King R."/>
        </authorList>
    </citation>
    <scope>NUCLEOTIDE SEQUENCE</scope>
</reference>
<dbReference type="OrthoDB" id="269804at2759"/>
<feature type="coiled-coil region" evidence="1">
    <location>
        <begin position="41"/>
        <end position="161"/>
    </location>
</feature>
<feature type="compositionally biased region" description="Polar residues" evidence="2">
    <location>
        <begin position="23"/>
        <end position="33"/>
    </location>
</feature>
<dbReference type="GO" id="GO:0036064">
    <property type="term" value="C:ciliary basal body"/>
    <property type="evidence" value="ECO:0007669"/>
    <property type="project" value="TreeGrafter"/>
</dbReference>
<evidence type="ECO:0000313" key="3">
    <source>
        <dbReference type="EMBL" id="CAH1401176.1"/>
    </source>
</evidence>
<dbReference type="GO" id="GO:0097542">
    <property type="term" value="C:ciliary tip"/>
    <property type="evidence" value="ECO:0007669"/>
    <property type="project" value="TreeGrafter"/>
</dbReference>
<name>A0A9P0HFP5_NEZVI</name>
<gene>
    <name evidence="3" type="ORF">NEZAVI_LOCUS10253</name>
</gene>
<dbReference type="PANTHER" id="PTHR46518:SF1">
    <property type="entry name" value="OUTER DYNEIN ARM-DOCKING COMPLEX SUBUNIT 3"/>
    <property type="match status" value="1"/>
</dbReference>
<dbReference type="GO" id="GO:0003341">
    <property type="term" value="P:cilium movement"/>
    <property type="evidence" value="ECO:0007669"/>
    <property type="project" value="InterPro"/>
</dbReference>
<feature type="compositionally biased region" description="Basic and acidic residues" evidence="2">
    <location>
        <begin position="239"/>
        <end position="254"/>
    </location>
</feature>
<sequence length="284" mass="33168">MHNIRRKVEDGRAYLEKVERSLVPTNKLPQQDSGETDENGVTVEQQMREALQAKLQKLKEVTGAKDEEDIIEKLKSQRMTKERLLNLKQSIENEKKKLELKKEQLEAELEAVKFSEVKEKEQNEEEYERNERALKEALEEMEEARKKYTKEKLQLGDLKEQVKELCVSLQPVNEEKLPDSDDDVFLDEEDNTYLDDLIKVTKSKFNQMIQTMEELELQFAIEEPLSSLYLDTGLMEEVVEGRKSEDKEGEKTAEDLPDVPSREHIKRHSQVMAEAQGKRKGYPK</sequence>
<proteinExistence type="predicted"/>
<organism evidence="3 4">
    <name type="scientific">Nezara viridula</name>
    <name type="common">Southern green stink bug</name>
    <name type="synonym">Cimex viridulus</name>
    <dbReference type="NCBI Taxonomy" id="85310"/>
    <lineage>
        <taxon>Eukaryota</taxon>
        <taxon>Metazoa</taxon>
        <taxon>Ecdysozoa</taxon>
        <taxon>Arthropoda</taxon>
        <taxon>Hexapoda</taxon>
        <taxon>Insecta</taxon>
        <taxon>Pterygota</taxon>
        <taxon>Neoptera</taxon>
        <taxon>Paraneoptera</taxon>
        <taxon>Hemiptera</taxon>
        <taxon>Heteroptera</taxon>
        <taxon>Panheteroptera</taxon>
        <taxon>Pentatomomorpha</taxon>
        <taxon>Pentatomoidea</taxon>
        <taxon>Pentatomidae</taxon>
        <taxon>Pentatominae</taxon>
        <taxon>Nezara</taxon>
    </lineage>
</organism>
<dbReference type="GO" id="GO:0035253">
    <property type="term" value="C:ciliary rootlet"/>
    <property type="evidence" value="ECO:0007669"/>
    <property type="project" value="TreeGrafter"/>
</dbReference>
<feature type="region of interest" description="Disordered" evidence="2">
    <location>
        <begin position="239"/>
        <end position="284"/>
    </location>
</feature>
<keyword evidence="4" id="KW-1185">Reference proteome</keyword>